<dbReference type="PANTHER" id="PTHR36323">
    <property type="entry name" value="MYOTUBULARIN-LIKE PROTEIN"/>
    <property type="match status" value="1"/>
</dbReference>
<evidence type="ECO:0000313" key="3">
    <source>
        <dbReference type="Proteomes" id="UP000593564"/>
    </source>
</evidence>
<dbReference type="EMBL" id="JACBKZ010000003">
    <property type="protein sequence ID" value="KAF5954911.1"/>
    <property type="molecule type" value="Genomic_DNA"/>
</dbReference>
<accession>A0A7J7HRR9</accession>
<feature type="compositionally biased region" description="Low complexity" evidence="1">
    <location>
        <begin position="52"/>
        <end position="64"/>
    </location>
</feature>
<name>A0A7J7HRR9_CAMSI</name>
<protein>
    <submittedName>
        <fullName evidence="2">Uncharacterized protein</fullName>
    </submittedName>
</protein>
<gene>
    <name evidence="2" type="ORF">HYC85_007767</name>
</gene>
<dbReference type="Proteomes" id="UP000593564">
    <property type="component" value="Unassembled WGS sequence"/>
</dbReference>
<comment type="caution">
    <text evidence="2">The sequence shown here is derived from an EMBL/GenBank/DDBJ whole genome shotgun (WGS) entry which is preliminary data.</text>
</comment>
<reference evidence="3" key="1">
    <citation type="journal article" date="2020" name="Nat. Commun.">
        <title>Genome assembly of wild tea tree DASZ reveals pedigree and selection history of tea varieties.</title>
        <authorList>
            <person name="Zhang W."/>
            <person name="Zhang Y."/>
            <person name="Qiu H."/>
            <person name="Guo Y."/>
            <person name="Wan H."/>
            <person name="Zhang X."/>
            <person name="Scossa F."/>
            <person name="Alseekh S."/>
            <person name="Zhang Q."/>
            <person name="Wang P."/>
            <person name="Xu L."/>
            <person name="Schmidt M.H."/>
            <person name="Jia X."/>
            <person name="Li D."/>
            <person name="Zhu A."/>
            <person name="Guo F."/>
            <person name="Chen W."/>
            <person name="Ni D."/>
            <person name="Usadel B."/>
            <person name="Fernie A.R."/>
            <person name="Wen W."/>
        </authorList>
    </citation>
    <scope>NUCLEOTIDE SEQUENCE [LARGE SCALE GENOMIC DNA]</scope>
    <source>
        <strain evidence="3">cv. G240</strain>
    </source>
</reference>
<keyword evidence="3" id="KW-1185">Reference proteome</keyword>
<reference evidence="2 3" key="2">
    <citation type="submission" date="2020-07" db="EMBL/GenBank/DDBJ databases">
        <title>Genome assembly of wild tea tree DASZ reveals pedigree and selection history of tea varieties.</title>
        <authorList>
            <person name="Zhang W."/>
        </authorList>
    </citation>
    <scope>NUCLEOTIDE SEQUENCE [LARGE SCALE GENOMIC DNA]</scope>
    <source>
        <strain evidence="3">cv. G240</strain>
        <tissue evidence="2">Leaf</tissue>
    </source>
</reference>
<dbReference type="PANTHER" id="PTHR36323:SF1">
    <property type="entry name" value="MYOTUBULARIN-LIKE PROTEIN"/>
    <property type="match status" value="1"/>
</dbReference>
<evidence type="ECO:0000256" key="1">
    <source>
        <dbReference type="SAM" id="MobiDB-lite"/>
    </source>
</evidence>
<feature type="compositionally biased region" description="Low complexity" evidence="1">
    <location>
        <begin position="190"/>
        <end position="200"/>
    </location>
</feature>
<feature type="region of interest" description="Disordered" evidence="1">
    <location>
        <begin position="50"/>
        <end position="72"/>
    </location>
</feature>
<sequence length="208" mass="23309">MGNGYNQQQQQQQHLHERSTYLPMLCSRSRFTSIKDVHLPKCQHHYHHHLHLSSSSKSNDPSSPRVSCMGQVNRNNSRVIGLPTSYRFTTTTTTNIKYHKLKRLFSGRNLTTTTTTTAAATRGRGHIKSSDDNDYGPAPVNIAALDPPLPVVKRVQQQAVDGGDGVNLWKRRSGGAALKNLQLQQIHIPNNNNNNNNNDNHYLQPTTV</sequence>
<organism evidence="2 3">
    <name type="scientific">Camellia sinensis</name>
    <name type="common">Tea plant</name>
    <name type="synonym">Thea sinensis</name>
    <dbReference type="NCBI Taxonomy" id="4442"/>
    <lineage>
        <taxon>Eukaryota</taxon>
        <taxon>Viridiplantae</taxon>
        <taxon>Streptophyta</taxon>
        <taxon>Embryophyta</taxon>
        <taxon>Tracheophyta</taxon>
        <taxon>Spermatophyta</taxon>
        <taxon>Magnoliopsida</taxon>
        <taxon>eudicotyledons</taxon>
        <taxon>Gunneridae</taxon>
        <taxon>Pentapetalae</taxon>
        <taxon>asterids</taxon>
        <taxon>Ericales</taxon>
        <taxon>Theaceae</taxon>
        <taxon>Camellia</taxon>
    </lineage>
</organism>
<feature type="region of interest" description="Disordered" evidence="1">
    <location>
        <begin position="188"/>
        <end position="208"/>
    </location>
</feature>
<evidence type="ECO:0000313" key="2">
    <source>
        <dbReference type="EMBL" id="KAF5954911.1"/>
    </source>
</evidence>
<proteinExistence type="predicted"/>
<dbReference type="AlphaFoldDB" id="A0A7J7HRR9"/>